<accession>A0A5B9W9W7</accession>
<name>A0A5B9W9W7_9BACT</name>
<dbReference type="KEGG" id="agv:OJF2_60190"/>
<feature type="chain" id="PRO_5022879043" evidence="1">
    <location>
        <begin position="22"/>
        <end position="385"/>
    </location>
</feature>
<keyword evidence="1" id="KW-0732">Signal</keyword>
<dbReference type="Proteomes" id="UP000324233">
    <property type="component" value="Chromosome"/>
</dbReference>
<evidence type="ECO:0000313" key="3">
    <source>
        <dbReference type="Proteomes" id="UP000324233"/>
    </source>
</evidence>
<organism evidence="2 3">
    <name type="scientific">Aquisphaera giovannonii</name>
    <dbReference type="NCBI Taxonomy" id="406548"/>
    <lineage>
        <taxon>Bacteria</taxon>
        <taxon>Pseudomonadati</taxon>
        <taxon>Planctomycetota</taxon>
        <taxon>Planctomycetia</taxon>
        <taxon>Isosphaerales</taxon>
        <taxon>Isosphaeraceae</taxon>
        <taxon>Aquisphaera</taxon>
    </lineage>
</organism>
<evidence type="ECO:0000313" key="2">
    <source>
        <dbReference type="EMBL" id="QEH37428.1"/>
    </source>
</evidence>
<proteinExistence type="predicted"/>
<feature type="signal peptide" evidence="1">
    <location>
        <begin position="1"/>
        <end position="21"/>
    </location>
</feature>
<evidence type="ECO:0000256" key="1">
    <source>
        <dbReference type="SAM" id="SignalP"/>
    </source>
</evidence>
<gene>
    <name evidence="2" type="ORF">OJF2_60190</name>
</gene>
<reference evidence="2 3" key="1">
    <citation type="submission" date="2019-08" db="EMBL/GenBank/DDBJ databases">
        <title>Deep-cultivation of Planctomycetes and their phenomic and genomic characterization uncovers novel biology.</title>
        <authorList>
            <person name="Wiegand S."/>
            <person name="Jogler M."/>
            <person name="Boedeker C."/>
            <person name="Pinto D."/>
            <person name="Vollmers J."/>
            <person name="Rivas-Marin E."/>
            <person name="Kohn T."/>
            <person name="Peeters S.H."/>
            <person name="Heuer A."/>
            <person name="Rast P."/>
            <person name="Oberbeckmann S."/>
            <person name="Bunk B."/>
            <person name="Jeske O."/>
            <person name="Meyerdierks A."/>
            <person name="Storesund J.E."/>
            <person name="Kallscheuer N."/>
            <person name="Luecker S."/>
            <person name="Lage O.M."/>
            <person name="Pohl T."/>
            <person name="Merkel B.J."/>
            <person name="Hornburger P."/>
            <person name="Mueller R.-W."/>
            <person name="Bruemmer F."/>
            <person name="Labrenz M."/>
            <person name="Spormann A.M."/>
            <person name="Op den Camp H."/>
            <person name="Overmann J."/>
            <person name="Amann R."/>
            <person name="Jetten M.S.M."/>
            <person name="Mascher T."/>
            <person name="Medema M.H."/>
            <person name="Devos D.P."/>
            <person name="Kaster A.-K."/>
            <person name="Ovreas L."/>
            <person name="Rohde M."/>
            <person name="Galperin M.Y."/>
            <person name="Jogler C."/>
        </authorList>
    </citation>
    <scope>NUCLEOTIDE SEQUENCE [LARGE SCALE GENOMIC DNA]</scope>
    <source>
        <strain evidence="2 3">OJF2</strain>
    </source>
</reference>
<dbReference type="PROSITE" id="PS51257">
    <property type="entry name" value="PROKAR_LIPOPROTEIN"/>
    <property type="match status" value="1"/>
</dbReference>
<dbReference type="AlphaFoldDB" id="A0A5B9W9W7"/>
<keyword evidence="3" id="KW-1185">Reference proteome</keyword>
<dbReference type="OrthoDB" id="248327at2"/>
<protein>
    <submittedName>
        <fullName evidence="2">Uncharacterized protein</fullName>
    </submittedName>
</protein>
<dbReference type="EMBL" id="CP042997">
    <property type="protein sequence ID" value="QEH37428.1"/>
    <property type="molecule type" value="Genomic_DNA"/>
</dbReference>
<sequence length="385" mass="42021" precursor="true">MNKPIAALAVLGTMAACPAWAQTGYPASGPGAQPGAPFVSGGGEAPAQGAADVAQGHVFPNASMLPEPAKEDELKAHAVQLPDEPVEPYLLTKDAGPFMVLAKTFRGPDSQKLALALAKELRAKYNLPAYILRTKDFPGFSNIRGVPPTADPAVVQANVKSPEKYRTFDEAAVLVGNEKTEKDSVALLHRVKKIKPDCLNGMPKFFAWREGLSTAIRTTNPYVPAQHLYQHKHDELVEKMNRGPRSVANCPGRYSLQVAQFSGRSTFNVNDKTFKDEWFRSNLKKSPLATAHDDAETLADKLARDPDVRKLNQPVFVYHDRTSSRVFIGAFSEPRDPVAGDLRDELLKLAVPMLDTKRSNGGMDKMIVPASMLTDLKPIKQGLEN</sequence>
<dbReference type="RefSeq" id="WP_148596986.1">
    <property type="nucleotide sequence ID" value="NZ_CP042997.1"/>
</dbReference>